<dbReference type="GO" id="GO:0010333">
    <property type="term" value="F:terpene synthase activity"/>
    <property type="evidence" value="ECO:0007669"/>
    <property type="project" value="InterPro"/>
</dbReference>
<evidence type="ECO:0000313" key="3">
    <source>
        <dbReference type="Proteomes" id="UP001180020"/>
    </source>
</evidence>
<name>A0AAV9DW85_ACOCL</name>
<evidence type="ECO:0000313" key="2">
    <source>
        <dbReference type="EMBL" id="KAK1305335.1"/>
    </source>
</evidence>
<comment type="caution">
    <text evidence="2">The sequence shown here is derived from an EMBL/GenBank/DDBJ whole genome shotgun (WGS) entry which is preliminary data.</text>
</comment>
<dbReference type="InterPro" id="IPR036965">
    <property type="entry name" value="Terpene_synth_N_sf"/>
</dbReference>
<dbReference type="InterPro" id="IPR001906">
    <property type="entry name" value="Terpene_synth_N"/>
</dbReference>
<sequence length="75" mass="8691">MRKIFTERSVELVKLPKGSIDVSGEVHIEQAEKLKEEMRKLLNERLDPVAMLELIDNLQHLGIGYLFDKEINESL</sequence>
<dbReference type="AlphaFoldDB" id="A0AAV9DW85"/>
<keyword evidence="3" id="KW-1185">Reference proteome</keyword>
<dbReference type="SUPFAM" id="SSF48239">
    <property type="entry name" value="Terpenoid cyclases/Protein prenyltransferases"/>
    <property type="match status" value="1"/>
</dbReference>
<accession>A0AAV9DW85</accession>
<gene>
    <name evidence="2" type="ORF">QJS10_CPB11g01711</name>
</gene>
<organism evidence="2 3">
    <name type="scientific">Acorus calamus</name>
    <name type="common">Sweet flag</name>
    <dbReference type="NCBI Taxonomy" id="4465"/>
    <lineage>
        <taxon>Eukaryota</taxon>
        <taxon>Viridiplantae</taxon>
        <taxon>Streptophyta</taxon>
        <taxon>Embryophyta</taxon>
        <taxon>Tracheophyta</taxon>
        <taxon>Spermatophyta</taxon>
        <taxon>Magnoliopsida</taxon>
        <taxon>Liliopsida</taxon>
        <taxon>Acoraceae</taxon>
        <taxon>Acorus</taxon>
    </lineage>
</organism>
<evidence type="ECO:0000259" key="1">
    <source>
        <dbReference type="Pfam" id="PF01397"/>
    </source>
</evidence>
<reference evidence="2" key="1">
    <citation type="journal article" date="2023" name="Nat. Commun.">
        <title>Diploid and tetraploid genomes of Acorus and the evolution of monocots.</title>
        <authorList>
            <person name="Ma L."/>
            <person name="Liu K.W."/>
            <person name="Li Z."/>
            <person name="Hsiao Y.Y."/>
            <person name="Qi Y."/>
            <person name="Fu T."/>
            <person name="Tang G.D."/>
            <person name="Zhang D."/>
            <person name="Sun W.H."/>
            <person name="Liu D.K."/>
            <person name="Li Y."/>
            <person name="Chen G.Z."/>
            <person name="Liu X.D."/>
            <person name="Liao X.Y."/>
            <person name="Jiang Y.T."/>
            <person name="Yu X."/>
            <person name="Hao Y."/>
            <person name="Huang J."/>
            <person name="Zhao X.W."/>
            <person name="Ke S."/>
            <person name="Chen Y.Y."/>
            <person name="Wu W.L."/>
            <person name="Hsu J.L."/>
            <person name="Lin Y.F."/>
            <person name="Huang M.D."/>
            <person name="Li C.Y."/>
            <person name="Huang L."/>
            <person name="Wang Z.W."/>
            <person name="Zhao X."/>
            <person name="Zhong W.Y."/>
            <person name="Peng D.H."/>
            <person name="Ahmad S."/>
            <person name="Lan S."/>
            <person name="Zhang J.S."/>
            <person name="Tsai W.C."/>
            <person name="Van de Peer Y."/>
            <person name="Liu Z.J."/>
        </authorList>
    </citation>
    <scope>NUCLEOTIDE SEQUENCE</scope>
    <source>
        <strain evidence="2">CP</strain>
    </source>
</reference>
<dbReference type="InterPro" id="IPR008930">
    <property type="entry name" value="Terpenoid_cyclase/PrenylTrfase"/>
</dbReference>
<dbReference type="Proteomes" id="UP001180020">
    <property type="component" value="Unassembled WGS sequence"/>
</dbReference>
<dbReference type="Pfam" id="PF01397">
    <property type="entry name" value="Terpene_synth"/>
    <property type="match status" value="1"/>
</dbReference>
<proteinExistence type="predicted"/>
<feature type="domain" description="Terpene synthase N-terminal" evidence="1">
    <location>
        <begin position="25"/>
        <end position="75"/>
    </location>
</feature>
<protein>
    <recommendedName>
        <fullName evidence="1">Terpene synthase N-terminal domain-containing protein</fullName>
    </recommendedName>
</protein>
<reference evidence="2" key="2">
    <citation type="submission" date="2023-06" db="EMBL/GenBank/DDBJ databases">
        <authorList>
            <person name="Ma L."/>
            <person name="Liu K.-W."/>
            <person name="Li Z."/>
            <person name="Hsiao Y.-Y."/>
            <person name="Qi Y."/>
            <person name="Fu T."/>
            <person name="Tang G."/>
            <person name="Zhang D."/>
            <person name="Sun W.-H."/>
            <person name="Liu D.-K."/>
            <person name="Li Y."/>
            <person name="Chen G.-Z."/>
            <person name="Liu X.-D."/>
            <person name="Liao X.-Y."/>
            <person name="Jiang Y.-T."/>
            <person name="Yu X."/>
            <person name="Hao Y."/>
            <person name="Huang J."/>
            <person name="Zhao X.-W."/>
            <person name="Ke S."/>
            <person name="Chen Y.-Y."/>
            <person name="Wu W.-L."/>
            <person name="Hsu J.-L."/>
            <person name="Lin Y.-F."/>
            <person name="Huang M.-D."/>
            <person name="Li C.-Y."/>
            <person name="Huang L."/>
            <person name="Wang Z.-W."/>
            <person name="Zhao X."/>
            <person name="Zhong W.-Y."/>
            <person name="Peng D.-H."/>
            <person name="Ahmad S."/>
            <person name="Lan S."/>
            <person name="Zhang J.-S."/>
            <person name="Tsai W.-C."/>
            <person name="Van De Peer Y."/>
            <person name="Liu Z.-J."/>
        </authorList>
    </citation>
    <scope>NUCLEOTIDE SEQUENCE</scope>
    <source>
        <strain evidence="2">CP</strain>
        <tissue evidence="2">Leaves</tissue>
    </source>
</reference>
<dbReference type="Gene3D" id="1.50.10.130">
    <property type="entry name" value="Terpene synthase, N-terminal domain"/>
    <property type="match status" value="1"/>
</dbReference>
<dbReference type="EMBL" id="JAUJYO010000011">
    <property type="protein sequence ID" value="KAK1305335.1"/>
    <property type="molecule type" value="Genomic_DNA"/>
</dbReference>